<feature type="domain" description="Serine aminopeptidase S33" evidence="1">
    <location>
        <begin position="24"/>
        <end position="154"/>
    </location>
</feature>
<proteinExistence type="predicted"/>
<dbReference type="PIRSF" id="PIRSF037442">
    <property type="entry name" value="UCP037442_abhydr"/>
    <property type="match status" value="1"/>
</dbReference>
<dbReference type="EMBL" id="JACKTY010000013">
    <property type="protein sequence ID" value="MCV7225253.1"/>
    <property type="molecule type" value="Genomic_DNA"/>
</dbReference>
<sequence length="274" mass="29487">MDRRIYVERGNARLAVQLFESQGADSVVVIVPAMGAAARSYRRFAEALRDTGRDVAVMDLRGTGESTPSPGRESDYDYADLTEDVDAVLTALREEARPGSRTLLLGHSLGGLAAIAHVARTGGQYVDGLVLVASGIPYWRDYGSRAWSAHLLRMYVLATVAIVGYWNGIGFGGPQSAGVMRDWAHTSRTGELPPHLGVVESIGEVRVPILVLTVDGDKHTPPPVVDRLVSLLKSAPIGRKHITSDEAGTALDHFRWLKAPDVIAQAVGRWESAG</sequence>
<evidence type="ECO:0000259" key="1">
    <source>
        <dbReference type="Pfam" id="PF12146"/>
    </source>
</evidence>
<dbReference type="InterPro" id="IPR050228">
    <property type="entry name" value="Carboxylesterase_BioH"/>
</dbReference>
<dbReference type="PANTHER" id="PTHR43194:SF2">
    <property type="entry name" value="PEROXISOMAL MEMBRANE PROTEIN LPX1"/>
    <property type="match status" value="1"/>
</dbReference>
<dbReference type="Pfam" id="PF12146">
    <property type="entry name" value="Hydrolase_4"/>
    <property type="match status" value="1"/>
</dbReference>
<organism evidence="2 3">
    <name type="scientific">Mycolicibacterium komossense</name>
    <dbReference type="NCBI Taxonomy" id="1779"/>
    <lineage>
        <taxon>Bacteria</taxon>
        <taxon>Bacillati</taxon>
        <taxon>Actinomycetota</taxon>
        <taxon>Actinomycetes</taxon>
        <taxon>Mycobacteriales</taxon>
        <taxon>Mycobacteriaceae</taxon>
        <taxon>Mycolicibacterium</taxon>
    </lineage>
</organism>
<reference evidence="2 3" key="1">
    <citation type="journal article" date="2022" name="BMC Genomics">
        <title>Comparative genome analysis of mycobacteria focusing on tRNA and non-coding RNA.</title>
        <authorList>
            <person name="Behra P.R.K."/>
            <person name="Pettersson B.M.F."/>
            <person name="Ramesh M."/>
            <person name="Das S."/>
            <person name="Dasgupta S."/>
            <person name="Kirsebom L.A."/>
        </authorList>
    </citation>
    <scope>NUCLEOTIDE SEQUENCE [LARGE SCALE GENOMIC DNA]</scope>
    <source>
        <strain evidence="2 3">DSM 44078</strain>
    </source>
</reference>
<dbReference type="PANTHER" id="PTHR43194">
    <property type="entry name" value="HYDROLASE ALPHA/BETA FOLD FAMILY"/>
    <property type="match status" value="1"/>
</dbReference>
<gene>
    <name evidence="2" type="ORF">H7J73_04290</name>
</gene>
<name>A0ABT3C704_9MYCO</name>
<dbReference type="Gene3D" id="3.40.50.1820">
    <property type="entry name" value="alpha/beta hydrolase"/>
    <property type="match status" value="1"/>
</dbReference>
<dbReference type="InterPro" id="IPR017208">
    <property type="entry name" value="UCP037442_abhydr"/>
</dbReference>
<keyword evidence="3" id="KW-1185">Reference proteome</keyword>
<evidence type="ECO:0000313" key="3">
    <source>
        <dbReference type="Proteomes" id="UP001526201"/>
    </source>
</evidence>
<dbReference type="SUPFAM" id="SSF53474">
    <property type="entry name" value="alpha/beta-Hydrolases"/>
    <property type="match status" value="1"/>
</dbReference>
<dbReference type="RefSeq" id="WP_264066020.1">
    <property type="nucleotide sequence ID" value="NZ_JACKTY010000013.1"/>
</dbReference>
<accession>A0ABT3C704</accession>
<dbReference type="GO" id="GO:0016787">
    <property type="term" value="F:hydrolase activity"/>
    <property type="evidence" value="ECO:0007669"/>
    <property type="project" value="UniProtKB-KW"/>
</dbReference>
<protein>
    <submittedName>
        <fullName evidence="2">Alpha/beta fold hydrolase</fullName>
    </submittedName>
</protein>
<comment type="caution">
    <text evidence="2">The sequence shown here is derived from an EMBL/GenBank/DDBJ whole genome shotgun (WGS) entry which is preliminary data.</text>
</comment>
<keyword evidence="2" id="KW-0378">Hydrolase</keyword>
<dbReference type="InterPro" id="IPR022742">
    <property type="entry name" value="Hydrolase_4"/>
</dbReference>
<dbReference type="Proteomes" id="UP001526201">
    <property type="component" value="Unassembled WGS sequence"/>
</dbReference>
<evidence type="ECO:0000313" key="2">
    <source>
        <dbReference type="EMBL" id="MCV7225253.1"/>
    </source>
</evidence>
<dbReference type="InterPro" id="IPR029058">
    <property type="entry name" value="AB_hydrolase_fold"/>
</dbReference>